<gene>
    <name evidence="6" type="ORF">DPMN_042723</name>
</gene>
<comment type="caution">
    <text evidence="6">The sequence shown here is derived from an EMBL/GenBank/DDBJ whole genome shotgun (WGS) entry which is preliminary data.</text>
</comment>
<dbReference type="InterPro" id="IPR000276">
    <property type="entry name" value="GPCR_Rhodpsn"/>
</dbReference>
<comment type="subcellular location">
    <subcellularLocation>
        <location evidence="1">Membrane</location>
    </subcellularLocation>
</comment>
<dbReference type="GO" id="GO:0004930">
    <property type="term" value="F:G protein-coupled receptor activity"/>
    <property type="evidence" value="ECO:0007669"/>
    <property type="project" value="InterPro"/>
</dbReference>
<evidence type="ECO:0000313" key="6">
    <source>
        <dbReference type="EMBL" id="KAH3736161.1"/>
    </source>
</evidence>
<dbReference type="AlphaFoldDB" id="A0A9D4D1H0"/>
<dbReference type="EMBL" id="JAIWYP010000011">
    <property type="protein sequence ID" value="KAH3736161.1"/>
    <property type="molecule type" value="Genomic_DNA"/>
</dbReference>
<keyword evidence="3 5" id="KW-1133">Transmembrane helix</keyword>
<dbReference type="PRINTS" id="PR00237">
    <property type="entry name" value="GPCRRHODOPSN"/>
</dbReference>
<reference evidence="6" key="2">
    <citation type="submission" date="2020-11" db="EMBL/GenBank/DDBJ databases">
        <authorList>
            <person name="McCartney M.A."/>
            <person name="Auch B."/>
            <person name="Kono T."/>
            <person name="Mallez S."/>
            <person name="Becker A."/>
            <person name="Gohl D.M."/>
            <person name="Silverstein K.A.T."/>
            <person name="Koren S."/>
            <person name="Bechman K.B."/>
            <person name="Herman A."/>
            <person name="Abrahante J.E."/>
            <person name="Garbe J."/>
        </authorList>
    </citation>
    <scope>NUCLEOTIDE SEQUENCE</scope>
    <source>
        <strain evidence="6">Duluth1</strain>
        <tissue evidence="6">Whole animal</tissue>
    </source>
</reference>
<evidence type="ECO:0000256" key="4">
    <source>
        <dbReference type="ARBA" id="ARBA00023136"/>
    </source>
</evidence>
<dbReference type="GO" id="GO:0016020">
    <property type="term" value="C:membrane"/>
    <property type="evidence" value="ECO:0007669"/>
    <property type="project" value="UniProtKB-SubCell"/>
</dbReference>
<evidence type="ECO:0000256" key="2">
    <source>
        <dbReference type="ARBA" id="ARBA00022692"/>
    </source>
</evidence>
<dbReference type="Gene3D" id="1.20.1070.10">
    <property type="entry name" value="Rhodopsin 7-helix transmembrane proteins"/>
    <property type="match status" value="1"/>
</dbReference>
<dbReference type="Proteomes" id="UP000828390">
    <property type="component" value="Unassembled WGS sequence"/>
</dbReference>
<name>A0A9D4D1H0_DREPO</name>
<protein>
    <recommendedName>
        <fullName evidence="8">G-protein coupled receptors family 1 profile domain-containing protein</fullName>
    </recommendedName>
</protein>
<keyword evidence="2 5" id="KW-0812">Transmembrane</keyword>
<dbReference type="SUPFAM" id="SSF81321">
    <property type="entry name" value="Family A G protein-coupled receptor-like"/>
    <property type="match status" value="1"/>
</dbReference>
<evidence type="ECO:0000256" key="1">
    <source>
        <dbReference type="ARBA" id="ARBA00004370"/>
    </source>
</evidence>
<feature type="transmembrane region" description="Helical" evidence="5">
    <location>
        <begin position="49"/>
        <end position="68"/>
    </location>
</feature>
<evidence type="ECO:0000256" key="3">
    <source>
        <dbReference type="ARBA" id="ARBA00022989"/>
    </source>
</evidence>
<evidence type="ECO:0008006" key="8">
    <source>
        <dbReference type="Google" id="ProtNLM"/>
    </source>
</evidence>
<evidence type="ECO:0000256" key="5">
    <source>
        <dbReference type="SAM" id="Phobius"/>
    </source>
</evidence>
<evidence type="ECO:0000313" key="7">
    <source>
        <dbReference type="Proteomes" id="UP000828390"/>
    </source>
</evidence>
<reference evidence="6" key="1">
    <citation type="journal article" date="2019" name="bioRxiv">
        <title>The Genome of the Zebra Mussel, Dreissena polymorpha: A Resource for Invasive Species Research.</title>
        <authorList>
            <person name="McCartney M.A."/>
            <person name="Auch B."/>
            <person name="Kono T."/>
            <person name="Mallez S."/>
            <person name="Zhang Y."/>
            <person name="Obille A."/>
            <person name="Becker A."/>
            <person name="Abrahante J.E."/>
            <person name="Garbe J."/>
            <person name="Badalamenti J.P."/>
            <person name="Herman A."/>
            <person name="Mangelson H."/>
            <person name="Liachko I."/>
            <person name="Sullivan S."/>
            <person name="Sone E.D."/>
            <person name="Koren S."/>
            <person name="Silverstein K.A.T."/>
            <person name="Beckman K.B."/>
            <person name="Gohl D.M."/>
        </authorList>
    </citation>
    <scope>NUCLEOTIDE SEQUENCE</scope>
    <source>
        <strain evidence="6">Duluth1</strain>
        <tissue evidence="6">Whole animal</tissue>
    </source>
</reference>
<organism evidence="6 7">
    <name type="scientific">Dreissena polymorpha</name>
    <name type="common">Zebra mussel</name>
    <name type="synonym">Mytilus polymorpha</name>
    <dbReference type="NCBI Taxonomy" id="45954"/>
    <lineage>
        <taxon>Eukaryota</taxon>
        <taxon>Metazoa</taxon>
        <taxon>Spiralia</taxon>
        <taxon>Lophotrochozoa</taxon>
        <taxon>Mollusca</taxon>
        <taxon>Bivalvia</taxon>
        <taxon>Autobranchia</taxon>
        <taxon>Heteroconchia</taxon>
        <taxon>Euheterodonta</taxon>
        <taxon>Imparidentia</taxon>
        <taxon>Neoheterodontei</taxon>
        <taxon>Myida</taxon>
        <taxon>Dreissenoidea</taxon>
        <taxon>Dreissenidae</taxon>
        <taxon>Dreissena</taxon>
    </lineage>
</organism>
<feature type="transmembrane region" description="Helical" evidence="5">
    <location>
        <begin position="12"/>
        <end position="37"/>
    </location>
</feature>
<proteinExistence type="predicted"/>
<accession>A0A9D4D1H0</accession>
<keyword evidence="4 5" id="KW-0472">Membrane</keyword>
<keyword evidence="7" id="KW-1185">Reference proteome</keyword>
<sequence>MRSLFDINYNLGVIYVLIITLLSIAGIAGNSAILYVMKKEPQVKGHARLLMSNMALADLCVTGIANPMCIIGKCLCNRNKKSFPVTVLVFDKLVVASESYKLILL</sequence>